<gene>
    <name evidence="3" type="ORF">CWI75_17285</name>
</gene>
<dbReference type="PROSITE" id="PS50043">
    <property type="entry name" value="HTH_LUXR_2"/>
    <property type="match status" value="1"/>
</dbReference>
<reference evidence="4" key="1">
    <citation type="submission" date="2017-11" db="EMBL/GenBank/DDBJ databases">
        <title>The draft genome sequence of Chromatocurvus sp. F02.</title>
        <authorList>
            <person name="Du Z.-J."/>
            <person name="Chang Y.-Q."/>
        </authorList>
    </citation>
    <scope>NUCLEOTIDE SEQUENCE [LARGE SCALE GENOMIC DNA]</scope>
    <source>
        <strain evidence="4">F02</strain>
    </source>
</reference>
<dbReference type="InterPro" id="IPR039420">
    <property type="entry name" value="WalR-like"/>
</dbReference>
<dbReference type="SMART" id="SM00421">
    <property type="entry name" value="HTH_LUXR"/>
    <property type="match status" value="1"/>
</dbReference>
<dbReference type="EMBL" id="PKLZ01000016">
    <property type="protein sequence ID" value="PLW81186.1"/>
    <property type="molecule type" value="Genomic_DNA"/>
</dbReference>
<dbReference type="Proteomes" id="UP000234845">
    <property type="component" value="Unassembled WGS sequence"/>
</dbReference>
<dbReference type="InterPro" id="IPR036388">
    <property type="entry name" value="WH-like_DNA-bd_sf"/>
</dbReference>
<dbReference type="SUPFAM" id="SSF46894">
    <property type="entry name" value="C-terminal effector domain of the bipartite response regulators"/>
    <property type="match status" value="1"/>
</dbReference>
<dbReference type="RefSeq" id="WP_101522777.1">
    <property type="nucleotide sequence ID" value="NZ_PKLZ01000016.1"/>
</dbReference>
<proteinExistence type="predicted"/>
<dbReference type="PROSITE" id="PS00622">
    <property type="entry name" value="HTH_LUXR_1"/>
    <property type="match status" value="1"/>
</dbReference>
<organism evidence="3 4">
    <name type="scientific">Kineobactrum sediminis</name>
    <dbReference type="NCBI Taxonomy" id="1905677"/>
    <lineage>
        <taxon>Bacteria</taxon>
        <taxon>Pseudomonadati</taxon>
        <taxon>Pseudomonadota</taxon>
        <taxon>Gammaproteobacteria</taxon>
        <taxon>Cellvibrionales</taxon>
        <taxon>Halieaceae</taxon>
        <taxon>Kineobactrum</taxon>
    </lineage>
</organism>
<protein>
    <submittedName>
        <fullName evidence="3">DNA-binding response regulator</fullName>
    </submittedName>
</protein>
<comment type="caution">
    <text evidence="3">The sequence shown here is derived from an EMBL/GenBank/DDBJ whole genome shotgun (WGS) entry which is preliminary data.</text>
</comment>
<dbReference type="GO" id="GO:0006355">
    <property type="term" value="P:regulation of DNA-templated transcription"/>
    <property type="evidence" value="ECO:0007669"/>
    <property type="project" value="InterPro"/>
</dbReference>
<dbReference type="Pfam" id="PF00196">
    <property type="entry name" value="GerE"/>
    <property type="match status" value="1"/>
</dbReference>
<dbReference type="Gene3D" id="3.40.50.2300">
    <property type="match status" value="1"/>
</dbReference>
<dbReference type="CDD" id="cd06170">
    <property type="entry name" value="LuxR_C_like"/>
    <property type="match status" value="1"/>
</dbReference>
<name>A0A2N5XYG5_9GAMM</name>
<evidence type="ECO:0000313" key="3">
    <source>
        <dbReference type="EMBL" id="PLW81186.1"/>
    </source>
</evidence>
<dbReference type="AlphaFoldDB" id="A0A2N5XYG5"/>
<dbReference type="InterPro" id="IPR000792">
    <property type="entry name" value="Tscrpt_reg_LuxR_C"/>
</dbReference>
<feature type="domain" description="HTH luxR-type" evidence="2">
    <location>
        <begin position="149"/>
        <end position="216"/>
    </location>
</feature>
<dbReference type="PANTHER" id="PTHR43214">
    <property type="entry name" value="TWO-COMPONENT RESPONSE REGULATOR"/>
    <property type="match status" value="1"/>
</dbReference>
<dbReference type="InterPro" id="IPR016032">
    <property type="entry name" value="Sig_transdc_resp-reg_C-effctor"/>
</dbReference>
<evidence type="ECO:0000313" key="4">
    <source>
        <dbReference type="Proteomes" id="UP000234845"/>
    </source>
</evidence>
<accession>A0A2N5XYG5</accession>
<dbReference type="Gene3D" id="1.10.10.10">
    <property type="entry name" value="Winged helix-like DNA-binding domain superfamily/Winged helix DNA-binding domain"/>
    <property type="match status" value="1"/>
</dbReference>
<dbReference type="PANTHER" id="PTHR43214:SF38">
    <property type="entry name" value="NITRATE_NITRITE RESPONSE REGULATOR PROTEIN NARL"/>
    <property type="match status" value="1"/>
</dbReference>
<keyword evidence="4" id="KW-1185">Reference proteome</keyword>
<evidence type="ECO:0000259" key="2">
    <source>
        <dbReference type="PROSITE" id="PS50043"/>
    </source>
</evidence>
<dbReference type="OrthoDB" id="561214at2"/>
<dbReference type="GO" id="GO:0003677">
    <property type="term" value="F:DNA binding"/>
    <property type="evidence" value="ECO:0007669"/>
    <property type="project" value="UniProtKB-KW"/>
</dbReference>
<sequence>MSIRGNGAAPKVLAVSDYPVLNLGLEKFVCSNAPHLEWKGAISELGSLANAIKAGANIIMTDLDSALGQDCVNLLGPINQVSIVALIGSATEDLVEASVLKGLKGVVQKQAGSNVLLKAILAVHQGELWLDRQVTSRLLRGLTAREANPGSILDRLTKREQMIYKAVIKQAGAPSRLIATDLHISEHTLRNHLTAIYSKLGVSSRLELLVLAQKDVAQIKPALPKRG</sequence>
<evidence type="ECO:0000256" key="1">
    <source>
        <dbReference type="ARBA" id="ARBA00023125"/>
    </source>
</evidence>
<keyword evidence="1 3" id="KW-0238">DNA-binding</keyword>